<dbReference type="GO" id="GO:0022857">
    <property type="term" value="F:transmembrane transporter activity"/>
    <property type="evidence" value="ECO:0007669"/>
    <property type="project" value="InterPro"/>
</dbReference>
<evidence type="ECO:0000256" key="3">
    <source>
        <dbReference type="ARBA" id="ARBA00022692"/>
    </source>
</evidence>
<feature type="transmembrane region" description="Helical" evidence="7">
    <location>
        <begin position="492"/>
        <end position="514"/>
    </location>
</feature>
<feature type="transmembrane region" description="Helical" evidence="7">
    <location>
        <begin position="286"/>
        <end position="306"/>
    </location>
</feature>
<dbReference type="Proteomes" id="UP000660729">
    <property type="component" value="Unassembled WGS sequence"/>
</dbReference>
<feature type="compositionally biased region" description="Polar residues" evidence="6">
    <location>
        <begin position="1"/>
        <end position="13"/>
    </location>
</feature>
<accession>A0A8H6VJP6</accession>
<evidence type="ECO:0000256" key="1">
    <source>
        <dbReference type="ARBA" id="ARBA00004141"/>
    </source>
</evidence>
<dbReference type="PANTHER" id="PTHR45649:SF41">
    <property type="entry name" value="TRANSPORTER, PUTATIVE (EUROFUNG)-RELATED"/>
    <property type="match status" value="1"/>
</dbReference>
<dbReference type="Gene3D" id="1.20.1740.10">
    <property type="entry name" value="Amino acid/polyamine transporter I"/>
    <property type="match status" value="1"/>
</dbReference>
<sequence>MSQKSYSDHQTASGHDDASEDYNVPSKFRGSTNDEHEMAVLGKAQALRRNFHLFTMLGFASVVMVGWETLPIYLSYCLIDGGTPIVFWGLLVAPLGMTLVYASIAEIASMYPISSGQFHWVSELSPPSMQRGLSYTVGWLTAIGWQTYSAASSYLVATLIQGLIQFNDPTYEAQRWHGTLLTIGFALIAIFYNTILAGRLPGLQACAVVLHVGGCIAIAGTLWGTATVRRASDVILNFEDNGGWGNTGLSSMIGLFFPFGLLVGYDCSVHISEETYDASTVIPRGIMWGAPLNALLNIFMGIALIFCLEDPAEMLESTAIEPFIGSLFYKATGSKAGTSVMVAIMIVLLSVSCVSQLTAASRQLWAFARDGGLPGSSWISKVPRKWNIPVPAIIVTFTITCLLSLINIGSSVALNAFNSLASVSVLFSYLVTIGCVVSRRILGPELPPRRWSLGKWGMLVNILSLVFITPILFFDFWPLMQPVTAQNFNWSSVMFAGVSTIAAINYVVSARFMYTGPVADVKRE</sequence>
<feature type="transmembrane region" description="Helical" evidence="7">
    <location>
        <begin position="176"/>
        <end position="195"/>
    </location>
</feature>
<evidence type="ECO:0000313" key="8">
    <source>
        <dbReference type="EMBL" id="KAF7194170.1"/>
    </source>
</evidence>
<dbReference type="InterPro" id="IPR002293">
    <property type="entry name" value="AA/rel_permease1"/>
</dbReference>
<feature type="transmembrane region" description="Helical" evidence="7">
    <location>
        <begin position="388"/>
        <end position="410"/>
    </location>
</feature>
<evidence type="ECO:0000256" key="7">
    <source>
        <dbReference type="SAM" id="Phobius"/>
    </source>
</evidence>
<dbReference type="PANTHER" id="PTHR45649">
    <property type="entry name" value="AMINO-ACID PERMEASE BAT1"/>
    <property type="match status" value="1"/>
</dbReference>
<dbReference type="AlphaFoldDB" id="A0A8H6VJP6"/>
<keyword evidence="9" id="KW-1185">Reference proteome</keyword>
<keyword evidence="3 7" id="KW-0812">Transmembrane</keyword>
<feature type="transmembrane region" description="Helical" evidence="7">
    <location>
        <begin position="416"/>
        <end position="437"/>
    </location>
</feature>
<comment type="caution">
    <text evidence="8">The sequence shown here is derived from an EMBL/GenBank/DDBJ whole genome shotgun (WGS) entry which is preliminary data.</text>
</comment>
<dbReference type="Pfam" id="PF13520">
    <property type="entry name" value="AA_permease_2"/>
    <property type="match status" value="1"/>
</dbReference>
<keyword evidence="5 7" id="KW-0472">Membrane</keyword>
<feature type="transmembrane region" description="Helical" evidence="7">
    <location>
        <begin position="243"/>
        <end position="265"/>
    </location>
</feature>
<evidence type="ECO:0000256" key="6">
    <source>
        <dbReference type="SAM" id="MobiDB-lite"/>
    </source>
</evidence>
<feature type="transmembrane region" description="Helical" evidence="7">
    <location>
        <begin position="51"/>
        <end position="73"/>
    </location>
</feature>
<feature type="transmembrane region" description="Helical" evidence="7">
    <location>
        <begin position="458"/>
        <end position="480"/>
    </location>
</feature>
<evidence type="ECO:0000256" key="4">
    <source>
        <dbReference type="ARBA" id="ARBA00022989"/>
    </source>
</evidence>
<dbReference type="EMBL" id="JABCIY010000063">
    <property type="protein sequence ID" value="KAF7194170.1"/>
    <property type="molecule type" value="Genomic_DNA"/>
</dbReference>
<dbReference type="OrthoDB" id="3257095at2759"/>
<keyword evidence="4 7" id="KW-1133">Transmembrane helix</keyword>
<feature type="transmembrane region" description="Helical" evidence="7">
    <location>
        <begin position="85"/>
        <end position="111"/>
    </location>
</feature>
<evidence type="ECO:0000256" key="5">
    <source>
        <dbReference type="ARBA" id="ARBA00023136"/>
    </source>
</evidence>
<evidence type="ECO:0000256" key="2">
    <source>
        <dbReference type="ARBA" id="ARBA00022448"/>
    </source>
</evidence>
<protein>
    <submittedName>
        <fullName evidence="8">Putative amino-acid permease C15C4.04c</fullName>
    </submittedName>
</protein>
<feature type="transmembrane region" description="Helical" evidence="7">
    <location>
        <begin position="202"/>
        <end position="223"/>
    </location>
</feature>
<dbReference type="PIRSF" id="PIRSF006060">
    <property type="entry name" value="AA_transporter"/>
    <property type="match status" value="1"/>
</dbReference>
<gene>
    <name evidence="8" type="ORF">HII31_04407</name>
</gene>
<feature type="transmembrane region" description="Helical" evidence="7">
    <location>
        <begin position="336"/>
        <end position="359"/>
    </location>
</feature>
<proteinExistence type="predicted"/>
<dbReference type="GO" id="GO:0016020">
    <property type="term" value="C:membrane"/>
    <property type="evidence" value="ECO:0007669"/>
    <property type="project" value="UniProtKB-SubCell"/>
</dbReference>
<evidence type="ECO:0000313" key="9">
    <source>
        <dbReference type="Proteomes" id="UP000660729"/>
    </source>
</evidence>
<comment type="subcellular location">
    <subcellularLocation>
        <location evidence="1">Membrane</location>
        <topology evidence="1">Multi-pass membrane protein</topology>
    </subcellularLocation>
</comment>
<organism evidence="8 9">
    <name type="scientific">Pseudocercospora fuligena</name>
    <dbReference type="NCBI Taxonomy" id="685502"/>
    <lineage>
        <taxon>Eukaryota</taxon>
        <taxon>Fungi</taxon>
        <taxon>Dikarya</taxon>
        <taxon>Ascomycota</taxon>
        <taxon>Pezizomycotina</taxon>
        <taxon>Dothideomycetes</taxon>
        <taxon>Dothideomycetidae</taxon>
        <taxon>Mycosphaerellales</taxon>
        <taxon>Mycosphaerellaceae</taxon>
        <taxon>Pseudocercospora</taxon>
    </lineage>
</organism>
<keyword evidence="2" id="KW-0813">Transport</keyword>
<feature type="transmembrane region" description="Helical" evidence="7">
    <location>
        <begin position="132"/>
        <end position="156"/>
    </location>
</feature>
<reference evidence="8" key="1">
    <citation type="submission" date="2020-04" db="EMBL/GenBank/DDBJ databases">
        <title>Draft genome resource of the tomato pathogen Pseudocercospora fuligena.</title>
        <authorList>
            <person name="Zaccaron A."/>
        </authorList>
    </citation>
    <scope>NUCLEOTIDE SEQUENCE</scope>
    <source>
        <strain evidence="8">PF001</strain>
    </source>
</reference>
<feature type="region of interest" description="Disordered" evidence="6">
    <location>
        <begin position="1"/>
        <end position="31"/>
    </location>
</feature>
<name>A0A8H6VJP6_9PEZI</name>